<gene>
    <name evidence="1" type="ORF">CIB50_0000440</name>
</gene>
<reference evidence="2" key="1">
    <citation type="submission" date="2017-08" db="EMBL/GenBank/DDBJ databases">
        <title>Draft Genome Sequence of Kocuria varians 80.</title>
        <authorList>
            <person name="Minaev M."/>
            <person name="Kurbakov K.A."/>
            <person name="Solodovnikova G.I."/>
            <person name="Kuznetsova O.A."/>
            <person name="Lisitsyn A.B."/>
        </authorList>
    </citation>
    <scope>NUCLEOTIDE SEQUENCE [LARGE SCALE GENOMIC DNA]</scope>
    <source>
        <strain evidence="2">80</strain>
    </source>
</reference>
<sequence>MVVVPGGVSAAELGHLVGLPEVEWPEGTEQVGRNDRV</sequence>
<dbReference type="KEGG" id="kvr:CIB50_0000440"/>
<evidence type="ECO:0000313" key="1">
    <source>
        <dbReference type="EMBL" id="QMS55747.1"/>
    </source>
</evidence>
<organism evidence="1 2">
    <name type="scientific">Kocuria varians</name>
    <name type="common">Micrococcus varians</name>
    <dbReference type="NCBI Taxonomy" id="1272"/>
    <lineage>
        <taxon>Bacteria</taxon>
        <taxon>Bacillati</taxon>
        <taxon>Actinomycetota</taxon>
        <taxon>Actinomycetes</taxon>
        <taxon>Micrococcales</taxon>
        <taxon>Micrococcaceae</taxon>
        <taxon>Kocuria</taxon>
    </lineage>
</organism>
<dbReference type="AlphaFoldDB" id="A0A7D7KYM4"/>
<accession>A0A7D7KYM4</accession>
<reference evidence="1 2" key="2">
    <citation type="submission" date="2020-07" db="EMBL/GenBank/DDBJ databases">
        <title>Genome of starter culture bacteria Kocuria salsicia reveals its technological properties and safety for usage in meat industry.</title>
        <authorList>
            <person name="Michael M."/>
            <person name="Konstantin K."/>
            <person name="Evgenii K."/>
            <person name="Galina S."/>
            <person name="Oksana K."/>
            <person name="Andrei L."/>
        </authorList>
    </citation>
    <scope>NUCLEOTIDE SEQUENCE [LARGE SCALE GENOMIC DNA]</scope>
    <source>
        <strain evidence="1 2">80</strain>
    </source>
</reference>
<proteinExistence type="predicted"/>
<protein>
    <submittedName>
        <fullName evidence="1">Uncharacterized protein</fullName>
    </submittedName>
</protein>
<dbReference type="Proteomes" id="UP000216825">
    <property type="component" value="Chromosome"/>
</dbReference>
<dbReference type="EMBL" id="CP059343">
    <property type="protein sequence ID" value="QMS55747.1"/>
    <property type="molecule type" value="Genomic_DNA"/>
</dbReference>
<evidence type="ECO:0000313" key="2">
    <source>
        <dbReference type="Proteomes" id="UP000216825"/>
    </source>
</evidence>
<keyword evidence="2" id="KW-1185">Reference proteome</keyword>
<name>A0A7D7KYM4_KOCVA</name>